<keyword evidence="2" id="KW-1133">Transmembrane helix</keyword>
<evidence type="ECO:0000313" key="4">
    <source>
        <dbReference type="Proteomes" id="UP000008549"/>
    </source>
</evidence>
<reference evidence="3 4" key="1">
    <citation type="journal article" date="2003" name="PLoS Biol.">
        <title>The genome sequence of Caenorhabditis briggsae: a platform for comparative genomics.</title>
        <authorList>
            <person name="Stein L.D."/>
            <person name="Bao Z."/>
            <person name="Blasiar D."/>
            <person name="Blumenthal T."/>
            <person name="Brent M.R."/>
            <person name="Chen N."/>
            <person name="Chinwalla A."/>
            <person name="Clarke L."/>
            <person name="Clee C."/>
            <person name="Coghlan A."/>
            <person name="Coulson A."/>
            <person name="D'Eustachio P."/>
            <person name="Fitch D.H."/>
            <person name="Fulton L.A."/>
            <person name="Fulton R.E."/>
            <person name="Griffiths-Jones S."/>
            <person name="Harris T.W."/>
            <person name="Hillier L.W."/>
            <person name="Kamath R."/>
            <person name="Kuwabara P.E."/>
            <person name="Mardis E.R."/>
            <person name="Marra M.A."/>
            <person name="Miner T.L."/>
            <person name="Minx P."/>
            <person name="Mullikin J.C."/>
            <person name="Plumb R.W."/>
            <person name="Rogers J."/>
            <person name="Schein J.E."/>
            <person name="Sohrmann M."/>
            <person name="Spieth J."/>
            <person name="Stajich J.E."/>
            <person name="Wei C."/>
            <person name="Willey D."/>
            <person name="Wilson R.K."/>
            <person name="Durbin R."/>
            <person name="Waterston R.H."/>
        </authorList>
    </citation>
    <scope>NUCLEOTIDE SEQUENCE [LARGE SCALE GENOMIC DNA]</scope>
    <source>
        <strain evidence="3 4">AF16</strain>
    </source>
</reference>
<feature type="compositionally biased region" description="Basic residues" evidence="1">
    <location>
        <begin position="341"/>
        <end position="353"/>
    </location>
</feature>
<name>A8Y4F1_CAEBR</name>
<dbReference type="HOGENOM" id="CLU_376938_0_0_1"/>
<dbReference type="PANTHER" id="PTHR21579">
    <property type="entry name" value="PROTEIN TINCAR"/>
    <property type="match status" value="1"/>
</dbReference>
<dbReference type="KEGG" id="cbr:CBG_23225"/>
<dbReference type="WormBase" id="CBG23225a">
    <property type="protein sequence ID" value="CBP43450"/>
    <property type="gene ID" value="WBGene00041616"/>
</dbReference>
<feature type="compositionally biased region" description="Low complexity" evidence="1">
    <location>
        <begin position="154"/>
        <end position="165"/>
    </location>
</feature>
<organism evidence="3 4">
    <name type="scientific">Caenorhabditis briggsae</name>
    <dbReference type="NCBI Taxonomy" id="6238"/>
    <lineage>
        <taxon>Eukaryota</taxon>
        <taxon>Metazoa</taxon>
        <taxon>Ecdysozoa</taxon>
        <taxon>Nematoda</taxon>
        <taxon>Chromadorea</taxon>
        <taxon>Rhabditida</taxon>
        <taxon>Rhabditina</taxon>
        <taxon>Rhabditomorpha</taxon>
        <taxon>Rhabditoidea</taxon>
        <taxon>Rhabditidae</taxon>
        <taxon>Peloderinae</taxon>
        <taxon>Caenorhabditis</taxon>
    </lineage>
</organism>
<keyword evidence="4" id="KW-1185">Reference proteome</keyword>
<dbReference type="PANTHER" id="PTHR21579:SF16">
    <property type="entry name" value="HTRL DOMAIN CONTAINING"/>
    <property type="match status" value="1"/>
</dbReference>
<feature type="region of interest" description="Disordered" evidence="1">
    <location>
        <begin position="329"/>
        <end position="353"/>
    </location>
</feature>
<protein>
    <submittedName>
        <fullName evidence="3">Protein CBG23225</fullName>
    </submittedName>
</protein>
<feature type="region of interest" description="Disordered" evidence="1">
    <location>
        <begin position="238"/>
        <end position="271"/>
    </location>
</feature>
<feature type="region of interest" description="Disordered" evidence="1">
    <location>
        <begin position="463"/>
        <end position="487"/>
    </location>
</feature>
<dbReference type="InterPro" id="IPR053291">
    <property type="entry name" value="Ommatidial_diff-associated"/>
</dbReference>
<dbReference type="NCBIfam" id="TIGR02192">
    <property type="entry name" value="HtrL_YibB"/>
    <property type="match status" value="1"/>
</dbReference>
<evidence type="ECO:0000256" key="2">
    <source>
        <dbReference type="SAM" id="Phobius"/>
    </source>
</evidence>
<accession>A8Y4F1</accession>
<reference evidence="3 4" key="2">
    <citation type="journal article" date="2011" name="PLoS Genet.">
        <title>Caenorhabditis briggsae recombinant inbred line genotypes reveal inter-strain incompatibility and the evolution of recombination.</title>
        <authorList>
            <person name="Ross J.A."/>
            <person name="Koboldt D.C."/>
            <person name="Staisch J.E."/>
            <person name="Chamberlin H.M."/>
            <person name="Gupta B.P."/>
            <person name="Miller R.D."/>
            <person name="Baird S.E."/>
            <person name="Haag E.S."/>
        </authorList>
    </citation>
    <scope>NUCLEOTIDE SEQUENCE [LARGE SCALE GENOMIC DNA]</scope>
    <source>
        <strain evidence="3 4">AF16</strain>
    </source>
</reference>
<proteinExistence type="predicted"/>
<evidence type="ECO:0000313" key="3">
    <source>
        <dbReference type="EMBL" id="CAP39771.2"/>
    </source>
</evidence>
<feature type="compositionally biased region" description="Basic residues" evidence="1">
    <location>
        <begin position="239"/>
        <end position="252"/>
    </location>
</feature>
<feature type="compositionally biased region" description="Low complexity" evidence="1">
    <location>
        <begin position="253"/>
        <end position="271"/>
    </location>
</feature>
<keyword evidence="2" id="KW-0472">Membrane</keyword>
<dbReference type="GeneID" id="8578533"/>
<keyword evidence="2" id="KW-0812">Transmembrane</keyword>
<dbReference type="Proteomes" id="UP000008549">
    <property type="component" value="Unassembled WGS sequence"/>
</dbReference>
<feature type="compositionally biased region" description="Low complexity" evidence="1">
    <location>
        <begin position="471"/>
        <end position="486"/>
    </location>
</feature>
<dbReference type="eggNOG" id="ENOG502RXKG">
    <property type="taxonomic scope" value="Eukaryota"/>
</dbReference>
<gene>
    <name evidence="3 5" type="ORF">CBG23225</name>
    <name evidence="3" type="ORF">CBG_23225</name>
</gene>
<dbReference type="EMBL" id="HE601533">
    <property type="protein sequence ID" value="CAP39771.2"/>
    <property type="molecule type" value="Genomic_DNA"/>
</dbReference>
<feature type="compositionally biased region" description="Polar residues" evidence="1">
    <location>
        <begin position="329"/>
        <end position="339"/>
    </location>
</feature>
<dbReference type="InterPro" id="IPR011735">
    <property type="entry name" value="WlaTC/HtrL_glycosyltransf"/>
</dbReference>
<dbReference type="STRING" id="6238.A8Y4F1"/>
<dbReference type="AlphaFoldDB" id="A8Y4F1"/>
<sequence>MRSMNKYAGHHSMIRRFSPISYQFYRSSKNFLFSAANDQMRKRQLFIPILICFLIFIIIYLLGSYGLNLLQDYERSEEEKVRGKSKNRISRLFAKVTLSEWQHKHQPKQDDDVEPLDYVPRTTRLPEIKEDNSEEDIEWITASTRKVPVVITEEPSTTTDTTTEFVTEEITESTTEYITEPTTTTSTSSSTTTTTATTSTTSTTVAPTTTRIRTWTFPTRRPPIYDPDRHRYGQDRVNHHQHHQHHHHHHKTTTTPATTTSPTTTTIGPSTTTTRIRVTTPRYYASSYPSVPSSSSNSIYDRITIPSIPATSSYRNPYIHKIEVTSSTYRTPNVQPTTSTHRQHHHHHHQHNRTHIDIHSHHRHHIPYPQFPYPHFPNILYPTSTTTEKTTTTQTTEAPTTTEPETTTTVVETTTSRRHHHGSHHGHHQGHHHHSSTARPTSTTTRESELDRWGFVESVEDLSYEEEKSSTPLPTTTTTTFTTTPTTPAPVRVLLERPGVPRHRQPEPAQPPIKRVERDVTIVTGFLDIGRGEWDVYRRPLETYHQFMETLLTLQNNFVVFTDDSTYDFVVKTRTKLGLMEKTKIHKITLNDLPLYGYINEARKIISDELKNETFYRTVADLDMRTHPESISAEYNIVVNSKTHFLHNVTMENPFNSEHFVWFDAGYGHANENHFPYNYYWRPALPDGKISLIKVTPEFDGLSDYDLSRLYRKNVALLSGGFISGDKHSIGQLHSIIHRKFIQLIYQNRIDDDQTLLTLAVNSFPQLFHVIRGDWFDAFRLFASDPEVQLG</sequence>
<feature type="region of interest" description="Disordered" evidence="1">
    <location>
        <begin position="377"/>
        <end position="451"/>
    </location>
</feature>
<dbReference type="OMA" id="GHANENH"/>
<feature type="region of interest" description="Disordered" evidence="1">
    <location>
        <begin position="154"/>
        <end position="212"/>
    </location>
</feature>
<evidence type="ECO:0000256" key="1">
    <source>
        <dbReference type="SAM" id="MobiDB-lite"/>
    </source>
</evidence>
<feature type="compositionally biased region" description="Low complexity" evidence="1">
    <location>
        <begin position="383"/>
        <end position="414"/>
    </location>
</feature>
<feature type="compositionally biased region" description="Low complexity" evidence="1">
    <location>
        <begin position="172"/>
        <end position="212"/>
    </location>
</feature>
<dbReference type="RefSeq" id="XP_045097810.1">
    <property type="nucleotide sequence ID" value="XM_045237514.1"/>
</dbReference>
<feature type="compositionally biased region" description="Basic residues" evidence="1">
    <location>
        <begin position="416"/>
        <end position="436"/>
    </location>
</feature>
<dbReference type="InParanoid" id="A8Y4F1"/>
<feature type="transmembrane region" description="Helical" evidence="2">
    <location>
        <begin position="45"/>
        <end position="67"/>
    </location>
</feature>
<dbReference type="FunCoup" id="A8Y4F1">
    <property type="interactions" value="1089"/>
</dbReference>
<evidence type="ECO:0000313" key="5">
    <source>
        <dbReference type="WormBase" id="CBG23225a"/>
    </source>
</evidence>
<dbReference type="Pfam" id="PF09612">
    <property type="entry name" value="HtrL_YibB"/>
    <property type="match status" value="1"/>
</dbReference>
<dbReference type="CTD" id="8578533"/>